<dbReference type="InterPro" id="IPR003656">
    <property type="entry name" value="Znf_BED"/>
</dbReference>
<dbReference type="GO" id="GO:0008270">
    <property type="term" value="F:zinc ion binding"/>
    <property type="evidence" value="ECO:0007669"/>
    <property type="project" value="UniProtKB-KW"/>
</dbReference>
<reference evidence="7" key="1">
    <citation type="journal article" date="2019" name="Gigascience">
        <title>De novo genome assembly of the endangered Acer yangbiense, a plant species with extremely small populations endemic to Yunnan Province, China.</title>
        <authorList>
            <person name="Yang J."/>
            <person name="Wariss H.M."/>
            <person name="Tao L."/>
            <person name="Zhang R."/>
            <person name="Yun Q."/>
            <person name="Hollingsworth P."/>
            <person name="Dao Z."/>
            <person name="Luo G."/>
            <person name="Guo H."/>
            <person name="Ma Y."/>
            <person name="Sun W."/>
        </authorList>
    </citation>
    <scope>NUCLEOTIDE SEQUENCE [LARGE SCALE GENOMIC DNA]</scope>
    <source>
        <strain evidence="7">cv. Malutang</strain>
    </source>
</reference>
<proteinExistence type="predicted"/>
<dbReference type="Pfam" id="PF04937">
    <property type="entry name" value="DUF659"/>
    <property type="match status" value="1"/>
</dbReference>
<feature type="domain" description="BED-type" evidence="5">
    <location>
        <begin position="3"/>
        <end position="46"/>
    </location>
</feature>
<keyword evidence="3" id="KW-0862">Zinc</keyword>
<name>A0A5C7HWB2_9ROSI</name>
<dbReference type="PANTHER" id="PTHR32166:SF74">
    <property type="entry name" value="OS05G0256350 PROTEIN"/>
    <property type="match status" value="1"/>
</dbReference>
<keyword evidence="7" id="KW-1185">Reference proteome</keyword>
<dbReference type="PANTHER" id="PTHR32166">
    <property type="entry name" value="OSJNBA0013A04.12 PROTEIN"/>
    <property type="match status" value="1"/>
</dbReference>
<keyword evidence="2 4" id="KW-0863">Zinc-finger</keyword>
<dbReference type="EMBL" id="VAHF01000005">
    <property type="protein sequence ID" value="TXG61019.1"/>
    <property type="molecule type" value="Genomic_DNA"/>
</dbReference>
<comment type="caution">
    <text evidence="6">The sequence shown here is derived from an EMBL/GenBank/DDBJ whole genome shotgun (WGS) entry which is preliminary data.</text>
</comment>
<evidence type="ECO:0000256" key="3">
    <source>
        <dbReference type="ARBA" id="ARBA00022833"/>
    </source>
</evidence>
<dbReference type="InterPro" id="IPR007021">
    <property type="entry name" value="DUF659"/>
</dbReference>
<keyword evidence="1" id="KW-0479">Metal-binding</keyword>
<dbReference type="GO" id="GO:0003677">
    <property type="term" value="F:DNA binding"/>
    <property type="evidence" value="ECO:0007669"/>
    <property type="project" value="InterPro"/>
</dbReference>
<evidence type="ECO:0000313" key="7">
    <source>
        <dbReference type="Proteomes" id="UP000323000"/>
    </source>
</evidence>
<organism evidence="6 7">
    <name type="scientific">Acer yangbiense</name>
    <dbReference type="NCBI Taxonomy" id="1000413"/>
    <lineage>
        <taxon>Eukaryota</taxon>
        <taxon>Viridiplantae</taxon>
        <taxon>Streptophyta</taxon>
        <taxon>Embryophyta</taxon>
        <taxon>Tracheophyta</taxon>
        <taxon>Spermatophyta</taxon>
        <taxon>Magnoliopsida</taxon>
        <taxon>eudicotyledons</taxon>
        <taxon>Gunneridae</taxon>
        <taxon>Pentapetalae</taxon>
        <taxon>rosids</taxon>
        <taxon>malvids</taxon>
        <taxon>Sapindales</taxon>
        <taxon>Sapindaceae</taxon>
        <taxon>Hippocastanoideae</taxon>
        <taxon>Acereae</taxon>
        <taxon>Acer</taxon>
    </lineage>
</organism>
<dbReference type="OrthoDB" id="2012664at2759"/>
<gene>
    <name evidence="6" type="ORF">EZV62_012382</name>
</gene>
<evidence type="ECO:0000256" key="2">
    <source>
        <dbReference type="ARBA" id="ARBA00022771"/>
    </source>
</evidence>
<accession>A0A5C7HWB2</accession>
<protein>
    <recommendedName>
        <fullName evidence="5">BED-type domain-containing protein</fullName>
    </recommendedName>
</protein>
<dbReference type="Proteomes" id="UP000323000">
    <property type="component" value="Chromosome 5"/>
</dbReference>
<evidence type="ECO:0000256" key="1">
    <source>
        <dbReference type="ARBA" id="ARBA00022723"/>
    </source>
</evidence>
<evidence type="ECO:0000313" key="6">
    <source>
        <dbReference type="EMBL" id="TXG61019.1"/>
    </source>
</evidence>
<dbReference type="PROSITE" id="PS50808">
    <property type="entry name" value="ZF_BED"/>
    <property type="match status" value="1"/>
</dbReference>
<dbReference type="AlphaFoldDB" id="A0A5C7HWB2"/>
<evidence type="ECO:0000256" key="4">
    <source>
        <dbReference type="PROSITE-ProRule" id="PRU00027"/>
    </source>
</evidence>
<evidence type="ECO:0000259" key="5">
    <source>
        <dbReference type="PROSITE" id="PS50808"/>
    </source>
</evidence>
<sequence length="173" mass="19405">MSNRNDPAWKYGIEVVMEEQKGYKYIQCKFCDRVLKGGVFRMKEHLVGVQGSVTERGIKGPMDRFVVNVENDVVEDLGGSDKGMKGLEKEAHENTCLDIADFFYENGLAFNVAKGKTQEVVKEVKQTWNFLVNNLKGTMFLKSIDASDAIKDATLLFNLLDSVVEEVGEDLVV</sequence>